<dbReference type="EMBL" id="BARS01039009">
    <property type="protein sequence ID" value="GAG14852.1"/>
    <property type="molecule type" value="Genomic_DNA"/>
</dbReference>
<protein>
    <recommendedName>
        <fullName evidence="2">Ferritin-like domain-containing protein</fullName>
    </recommendedName>
</protein>
<reference evidence="1" key="1">
    <citation type="journal article" date="2014" name="Front. Microbiol.">
        <title>High frequency of phylogenetically diverse reductive dehalogenase-homologous genes in deep subseafloor sedimentary metagenomes.</title>
        <authorList>
            <person name="Kawai M."/>
            <person name="Futagami T."/>
            <person name="Toyoda A."/>
            <person name="Takaki Y."/>
            <person name="Nishi S."/>
            <person name="Hori S."/>
            <person name="Arai W."/>
            <person name="Tsubouchi T."/>
            <person name="Morono Y."/>
            <person name="Uchiyama I."/>
            <person name="Ito T."/>
            <person name="Fujiyama A."/>
            <person name="Inagaki F."/>
            <person name="Takami H."/>
        </authorList>
    </citation>
    <scope>NUCLEOTIDE SEQUENCE</scope>
    <source>
        <strain evidence="1">Expedition CK06-06</strain>
    </source>
</reference>
<accession>X0VUN7</accession>
<organism evidence="1">
    <name type="scientific">marine sediment metagenome</name>
    <dbReference type="NCBI Taxonomy" id="412755"/>
    <lineage>
        <taxon>unclassified sequences</taxon>
        <taxon>metagenomes</taxon>
        <taxon>ecological metagenomes</taxon>
    </lineage>
</organism>
<gene>
    <name evidence="1" type="ORF">S01H1_59625</name>
</gene>
<dbReference type="InterPro" id="IPR012348">
    <property type="entry name" value="RNR-like"/>
</dbReference>
<dbReference type="AlphaFoldDB" id="X0VUN7"/>
<evidence type="ECO:0000313" key="1">
    <source>
        <dbReference type="EMBL" id="GAG14852.1"/>
    </source>
</evidence>
<proteinExistence type="predicted"/>
<sequence>MDQKWYAASQTIDEARHVEVMARFLSDKMGTVYPIGATLKILLDMLLQADGMQKKILGMQTLFEGMAVGIMDMMRSESRSPLFTEMIKRVEQDEARHAAFGVLQMRRVVAEATPDEMGEMEDWAFHILETLNANQQLDMLNLFADEYGYDAENVVQMMTTLPNFADLNSLVFMHTVVPNLARLGLITDRTESRWRELGMMTDSRGVEAKLELPIAGG</sequence>
<evidence type="ECO:0008006" key="2">
    <source>
        <dbReference type="Google" id="ProtNLM"/>
    </source>
</evidence>
<name>X0VUN7_9ZZZZ</name>
<dbReference type="SUPFAM" id="SSF47240">
    <property type="entry name" value="Ferritin-like"/>
    <property type="match status" value="1"/>
</dbReference>
<comment type="caution">
    <text evidence="1">The sequence shown here is derived from an EMBL/GenBank/DDBJ whole genome shotgun (WGS) entry which is preliminary data.</text>
</comment>
<dbReference type="GO" id="GO:0016491">
    <property type="term" value="F:oxidoreductase activity"/>
    <property type="evidence" value="ECO:0007669"/>
    <property type="project" value="InterPro"/>
</dbReference>
<dbReference type="InterPro" id="IPR009078">
    <property type="entry name" value="Ferritin-like_SF"/>
</dbReference>
<dbReference type="Gene3D" id="1.10.620.20">
    <property type="entry name" value="Ribonucleotide Reductase, subunit A"/>
    <property type="match status" value="1"/>
</dbReference>